<name>A0A8S1VMP3_9CILI</name>
<accession>A0A8S1VMP3</accession>
<evidence type="ECO:0000256" key="1">
    <source>
        <dbReference type="SAM" id="MobiDB-lite"/>
    </source>
</evidence>
<dbReference type="AlphaFoldDB" id="A0A8S1VMP3"/>
<dbReference type="EMBL" id="CAJJDO010000068">
    <property type="protein sequence ID" value="CAD8177931.1"/>
    <property type="molecule type" value="Genomic_DNA"/>
</dbReference>
<keyword evidence="3" id="KW-1185">Reference proteome</keyword>
<comment type="caution">
    <text evidence="2">The sequence shown here is derived from an EMBL/GenBank/DDBJ whole genome shotgun (WGS) entry which is preliminary data.</text>
</comment>
<gene>
    <name evidence="2" type="ORF">PPENT_87.1.T0680180</name>
</gene>
<protein>
    <submittedName>
        <fullName evidence="2">Uncharacterized protein</fullName>
    </submittedName>
</protein>
<dbReference type="OrthoDB" id="293941at2759"/>
<evidence type="ECO:0000313" key="2">
    <source>
        <dbReference type="EMBL" id="CAD8177931.1"/>
    </source>
</evidence>
<feature type="compositionally biased region" description="Polar residues" evidence="1">
    <location>
        <begin position="7"/>
        <end position="16"/>
    </location>
</feature>
<organism evidence="2 3">
    <name type="scientific">Paramecium pentaurelia</name>
    <dbReference type="NCBI Taxonomy" id="43138"/>
    <lineage>
        <taxon>Eukaryota</taxon>
        <taxon>Sar</taxon>
        <taxon>Alveolata</taxon>
        <taxon>Ciliophora</taxon>
        <taxon>Intramacronucleata</taxon>
        <taxon>Oligohymenophorea</taxon>
        <taxon>Peniculida</taxon>
        <taxon>Parameciidae</taxon>
        <taxon>Paramecium</taxon>
    </lineage>
</organism>
<feature type="region of interest" description="Disordered" evidence="1">
    <location>
        <begin position="1"/>
        <end position="53"/>
    </location>
</feature>
<proteinExistence type="predicted"/>
<evidence type="ECO:0000313" key="3">
    <source>
        <dbReference type="Proteomes" id="UP000689195"/>
    </source>
</evidence>
<reference evidence="2" key="1">
    <citation type="submission" date="2021-01" db="EMBL/GenBank/DDBJ databases">
        <authorList>
            <consortium name="Genoscope - CEA"/>
            <person name="William W."/>
        </authorList>
    </citation>
    <scope>NUCLEOTIDE SEQUENCE</scope>
</reference>
<feature type="region of interest" description="Disordered" evidence="1">
    <location>
        <begin position="197"/>
        <end position="218"/>
    </location>
</feature>
<dbReference type="Proteomes" id="UP000689195">
    <property type="component" value="Unassembled WGS sequence"/>
</dbReference>
<sequence>MLDRRSQSPIATSQRMGTARAIFETGPEPEPTKRLTRSIRNTSTEQKQAEQKQMQYQYGGLPSVDMNSPNVNQYPIQQLNYQTSEIDTYRTSQVHKPIEVNAQSTSQFNYQSVDYSKPQTGSFIQTAYINKFQEPQGSVHNFQSKTTYEVPKSDMKFQMYEFDKSSKQEKPKVYEKFEPYKFEPLKYEQSERIRDVQSSQRSIPQPNYSIIQTSNNPYPQDRITLDTQFNRSSINMPSEQISLSKQKINESFQQQEIVIKNQKPSEQILYKSNYKVPSEREESVKMEYRPTTPIQTYQQQQQQYQQKQQQQQSYQQQQQSIAKQTDDQLFRQEPVEINFKPSYGEPLRKYEDEYTIVENEANEHEFNAGCLIF</sequence>